<dbReference type="SMART" id="SM00355">
    <property type="entry name" value="ZnF_C2H2"/>
    <property type="match status" value="12"/>
</dbReference>
<dbReference type="PROSITE" id="PS51915">
    <property type="entry name" value="ZAD"/>
    <property type="match status" value="1"/>
</dbReference>
<keyword evidence="6 12" id="KW-0862">Zinc</keyword>
<dbReference type="InterPro" id="IPR013087">
    <property type="entry name" value="Znf_C2H2_type"/>
</dbReference>
<keyword evidence="3 12" id="KW-0479">Metal-binding</keyword>
<dbReference type="FunFam" id="3.30.160.60:FF:000264">
    <property type="entry name" value="Zinc finger protein 236"/>
    <property type="match status" value="1"/>
</dbReference>
<dbReference type="FunFam" id="3.30.160.60:FF:000624">
    <property type="entry name" value="zinc finger protein 697"/>
    <property type="match status" value="1"/>
</dbReference>
<evidence type="ECO:0000256" key="8">
    <source>
        <dbReference type="ARBA" id="ARBA00023125"/>
    </source>
</evidence>
<accession>A0A6P4I515</accession>
<keyword evidence="16" id="KW-1185">Reference proteome</keyword>
<evidence type="ECO:0000256" key="9">
    <source>
        <dbReference type="ARBA" id="ARBA00023163"/>
    </source>
</evidence>
<feature type="domain" description="C2H2-type" evidence="14">
    <location>
        <begin position="562"/>
        <end position="588"/>
    </location>
</feature>
<feature type="binding site" evidence="12">
    <location>
        <position position="16"/>
    </location>
    <ligand>
        <name>Zn(2+)</name>
        <dbReference type="ChEBI" id="CHEBI:29105"/>
    </ligand>
</feature>
<name>A0A6P4I515_DROKI</name>
<evidence type="ECO:0000313" key="16">
    <source>
        <dbReference type="Proteomes" id="UP001652661"/>
    </source>
</evidence>
<dbReference type="SUPFAM" id="SSF57667">
    <property type="entry name" value="beta-beta-alpha zinc fingers"/>
    <property type="match status" value="5"/>
</dbReference>
<dbReference type="PANTHER" id="PTHR24393">
    <property type="entry name" value="ZINC FINGER PROTEIN"/>
    <property type="match status" value="1"/>
</dbReference>
<sequence length="588" mass="67694">MERLDGTSMEKSCRVCAGHSTILVDPFSSEISDPPISEMLNSILAENCRVDRDALPQKICPTCLVAAQQAFHFKHKCERSYRYFSNLVTAATCDAVILSKRRGRSAAKEPVIAFEMVGCEDPLDTTELPKSEGEEDGVVVKDDIDSEPAESLSNERKIIPEVQVALELAVNDDIKIEKDQMSNGASIDGVDDHDKEEDAEDCDKDDDEDEVDGDEWSDGWSEDQDEPKTPRNSKTKSRAVEKDLSLLCTECGLTCKSHKLLTRHIARHKENEDPQRPHLCDTCGRGFRTRAQLTIHTRMHTGERPFKCTICPKAYTHGPTLRMHMLTHETKAHKCLDCEKSFYSISNLRAHQRWHSGDRPYQCPDCPQTFTKNSGLKLHQRLHTGERPYKCHLCDQGFVQNHHLVTHLRVHNEDRQFKCPDCDKSFFEKSNMKKHQRTHSGVKPFQCEECGRGFSHNHHLKNHLRVHTGEKPYKCERCDKRFCANQSLAKHILWHAENQDRAYNCSKCHKGFDKLQALRAHEKKHRRQDEPNQLYQCPHCDVKFALKKTLDKHIGTHKIRPYPCSQCLEGFFSQKSYQKHLRLHNLQK</sequence>
<gene>
    <name evidence="17" type="primary">Meics</name>
</gene>
<dbReference type="PANTHER" id="PTHR24393:SF15">
    <property type="entry name" value="IP01243P-RELATED"/>
    <property type="match status" value="1"/>
</dbReference>
<dbReference type="SUPFAM" id="SSF57716">
    <property type="entry name" value="Glucocorticoid receptor-like (DNA-binding domain)"/>
    <property type="match status" value="1"/>
</dbReference>
<evidence type="ECO:0000256" key="12">
    <source>
        <dbReference type="PROSITE-ProRule" id="PRU01263"/>
    </source>
</evidence>
<dbReference type="FunFam" id="3.30.160.60:FF:000193">
    <property type="entry name" value="Zinc finger protein 300"/>
    <property type="match status" value="1"/>
</dbReference>
<dbReference type="Pfam" id="PF00096">
    <property type="entry name" value="zf-C2H2"/>
    <property type="match status" value="9"/>
</dbReference>
<proteinExistence type="inferred from homology"/>
<evidence type="ECO:0000256" key="11">
    <source>
        <dbReference type="PROSITE-ProRule" id="PRU00042"/>
    </source>
</evidence>
<feature type="domain" description="C2H2-type" evidence="14">
    <location>
        <begin position="417"/>
        <end position="444"/>
    </location>
</feature>
<dbReference type="AlphaFoldDB" id="A0A6P4I515"/>
<evidence type="ECO:0000256" key="1">
    <source>
        <dbReference type="ARBA" id="ARBA00004123"/>
    </source>
</evidence>
<protein>
    <submittedName>
        <fullName evidence="17">Zinc finger protein 883</fullName>
    </submittedName>
</protein>
<evidence type="ECO:0000259" key="15">
    <source>
        <dbReference type="PROSITE" id="PS51915"/>
    </source>
</evidence>
<dbReference type="PROSITE" id="PS00028">
    <property type="entry name" value="ZINC_FINGER_C2H2_1"/>
    <property type="match status" value="11"/>
</dbReference>
<keyword evidence="10" id="KW-0539">Nucleus</keyword>
<feature type="domain" description="ZAD" evidence="15">
    <location>
        <begin position="11"/>
        <end position="87"/>
    </location>
</feature>
<dbReference type="FunFam" id="3.30.160.60:FF:002343">
    <property type="entry name" value="Zinc finger protein 33A"/>
    <property type="match status" value="1"/>
</dbReference>
<dbReference type="Pfam" id="PF07776">
    <property type="entry name" value="zf-AD"/>
    <property type="match status" value="1"/>
</dbReference>
<dbReference type="Proteomes" id="UP001652661">
    <property type="component" value="Chromosome 3L"/>
</dbReference>
<comment type="similarity">
    <text evidence="2">Belongs to the krueppel C2H2-type zinc-finger protein family.</text>
</comment>
<dbReference type="InterPro" id="IPR012934">
    <property type="entry name" value="Znf_AD"/>
</dbReference>
<dbReference type="OMA" id="RFRHQYT"/>
<dbReference type="Pfam" id="PF13912">
    <property type="entry name" value="zf-C2H2_6"/>
    <property type="match status" value="1"/>
</dbReference>
<evidence type="ECO:0000256" key="5">
    <source>
        <dbReference type="ARBA" id="ARBA00022771"/>
    </source>
</evidence>
<keyword evidence="7" id="KW-0805">Transcription regulation</keyword>
<evidence type="ECO:0000256" key="10">
    <source>
        <dbReference type="ARBA" id="ARBA00023242"/>
    </source>
</evidence>
<dbReference type="GO" id="GO:0001228">
    <property type="term" value="F:DNA-binding transcription activator activity, RNA polymerase II-specific"/>
    <property type="evidence" value="ECO:0007669"/>
    <property type="project" value="TreeGrafter"/>
</dbReference>
<dbReference type="FunFam" id="3.30.160.60:FF:000151">
    <property type="entry name" value="Zinc finger and SCAN domain-containing 21"/>
    <property type="match status" value="1"/>
</dbReference>
<dbReference type="FunFam" id="3.30.160.60:FF:001141">
    <property type="entry name" value="Zinc finger protein 473"/>
    <property type="match status" value="1"/>
</dbReference>
<evidence type="ECO:0000256" key="6">
    <source>
        <dbReference type="ARBA" id="ARBA00022833"/>
    </source>
</evidence>
<dbReference type="PROSITE" id="PS50157">
    <property type="entry name" value="ZINC_FINGER_C2H2_2"/>
    <property type="match status" value="11"/>
</dbReference>
<feature type="domain" description="C2H2-type" evidence="14">
    <location>
        <begin position="389"/>
        <end position="416"/>
    </location>
</feature>
<feature type="region of interest" description="Disordered" evidence="13">
    <location>
        <begin position="179"/>
        <end position="237"/>
    </location>
</feature>
<dbReference type="GO" id="GO:0005634">
    <property type="term" value="C:nucleus"/>
    <property type="evidence" value="ECO:0007669"/>
    <property type="project" value="UniProtKB-SubCell"/>
</dbReference>
<dbReference type="GO" id="GO:0000978">
    <property type="term" value="F:RNA polymerase II cis-regulatory region sequence-specific DNA binding"/>
    <property type="evidence" value="ECO:0007669"/>
    <property type="project" value="TreeGrafter"/>
</dbReference>
<feature type="region of interest" description="Disordered" evidence="13">
    <location>
        <begin position="123"/>
        <end position="142"/>
    </location>
</feature>
<dbReference type="RefSeq" id="XP_017023245.1">
    <property type="nucleotide sequence ID" value="XM_017167756.3"/>
</dbReference>
<organism evidence="16 17">
    <name type="scientific">Drosophila kikkawai</name>
    <name type="common">Fruit fly</name>
    <dbReference type="NCBI Taxonomy" id="30033"/>
    <lineage>
        <taxon>Eukaryota</taxon>
        <taxon>Metazoa</taxon>
        <taxon>Ecdysozoa</taxon>
        <taxon>Arthropoda</taxon>
        <taxon>Hexapoda</taxon>
        <taxon>Insecta</taxon>
        <taxon>Pterygota</taxon>
        <taxon>Neoptera</taxon>
        <taxon>Endopterygota</taxon>
        <taxon>Diptera</taxon>
        <taxon>Brachycera</taxon>
        <taxon>Muscomorpha</taxon>
        <taxon>Ephydroidea</taxon>
        <taxon>Drosophilidae</taxon>
        <taxon>Drosophila</taxon>
        <taxon>Sophophora</taxon>
    </lineage>
</organism>
<feature type="binding site" evidence="12">
    <location>
        <position position="60"/>
    </location>
    <ligand>
        <name>Zn(2+)</name>
        <dbReference type="ChEBI" id="CHEBI:29105"/>
    </ligand>
</feature>
<feature type="domain" description="C2H2-type" evidence="14">
    <location>
        <begin position="333"/>
        <end position="360"/>
    </location>
</feature>
<reference evidence="17" key="1">
    <citation type="submission" date="2025-08" db="UniProtKB">
        <authorList>
            <consortium name="RefSeq"/>
        </authorList>
    </citation>
    <scope>IDENTIFICATION</scope>
    <source>
        <strain evidence="17">14028-0561.14</strain>
        <tissue evidence="17">Whole fly</tissue>
    </source>
</reference>
<evidence type="ECO:0000259" key="14">
    <source>
        <dbReference type="PROSITE" id="PS50157"/>
    </source>
</evidence>
<dbReference type="FunFam" id="3.30.160.60:FF:000710">
    <property type="entry name" value="Zinc finger protein 768"/>
    <property type="match status" value="1"/>
</dbReference>
<keyword evidence="9" id="KW-0804">Transcription</keyword>
<keyword evidence="4" id="KW-0677">Repeat</keyword>
<evidence type="ECO:0000256" key="4">
    <source>
        <dbReference type="ARBA" id="ARBA00022737"/>
    </source>
</evidence>
<dbReference type="SMART" id="SM00868">
    <property type="entry name" value="zf-AD"/>
    <property type="match status" value="1"/>
</dbReference>
<feature type="domain" description="C2H2-type" evidence="14">
    <location>
        <begin position="361"/>
        <end position="388"/>
    </location>
</feature>
<feature type="domain" description="C2H2-type" evidence="14">
    <location>
        <begin position="535"/>
        <end position="557"/>
    </location>
</feature>
<dbReference type="GO" id="GO:0008270">
    <property type="term" value="F:zinc ion binding"/>
    <property type="evidence" value="ECO:0007669"/>
    <property type="project" value="UniProtKB-UniRule"/>
</dbReference>
<dbReference type="OrthoDB" id="1095242at2759"/>
<feature type="compositionally biased region" description="Basic and acidic residues" evidence="13">
    <location>
        <begin position="127"/>
        <end position="142"/>
    </location>
</feature>
<evidence type="ECO:0000256" key="13">
    <source>
        <dbReference type="SAM" id="MobiDB-lite"/>
    </source>
</evidence>
<keyword evidence="5 11" id="KW-0863">Zinc-finger</keyword>
<comment type="subcellular location">
    <subcellularLocation>
        <location evidence="1">Nucleus</location>
    </subcellularLocation>
</comment>
<feature type="binding site" evidence="12">
    <location>
        <position position="13"/>
    </location>
    <ligand>
        <name>Zn(2+)</name>
        <dbReference type="ChEBI" id="CHEBI:29105"/>
    </ligand>
</feature>
<dbReference type="FunFam" id="3.30.160.60:FF:000030">
    <property type="entry name" value="Zinc finger protein 628"/>
    <property type="match status" value="1"/>
</dbReference>
<evidence type="ECO:0000256" key="7">
    <source>
        <dbReference type="ARBA" id="ARBA00023015"/>
    </source>
</evidence>
<feature type="compositionally biased region" description="Acidic residues" evidence="13">
    <location>
        <begin position="189"/>
        <end position="225"/>
    </location>
</feature>
<keyword evidence="8" id="KW-0238">DNA-binding</keyword>
<feature type="domain" description="C2H2-type" evidence="14">
    <location>
        <begin position="503"/>
        <end position="530"/>
    </location>
</feature>
<feature type="domain" description="C2H2-type" evidence="14">
    <location>
        <begin position="473"/>
        <end position="500"/>
    </location>
</feature>
<evidence type="ECO:0000256" key="3">
    <source>
        <dbReference type="ARBA" id="ARBA00022723"/>
    </source>
</evidence>
<feature type="domain" description="C2H2-type" evidence="14">
    <location>
        <begin position="278"/>
        <end position="305"/>
    </location>
</feature>
<evidence type="ECO:0000256" key="2">
    <source>
        <dbReference type="ARBA" id="ARBA00006991"/>
    </source>
</evidence>
<dbReference type="Gene3D" id="3.30.160.60">
    <property type="entry name" value="Classic Zinc Finger"/>
    <property type="match status" value="9"/>
</dbReference>
<feature type="binding site" evidence="12">
    <location>
        <position position="63"/>
    </location>
    <ligand>
        <name>Zn(2+)</name>
        <dbReference type="ChEBI" id="CHEBI:29105"/>
    </ligand>
</feature>
<dbReference type="InterPro" id="IPR036236">
    <property type="entry name" value="Znf_C2H2_sf"/>
</dbReference>
<feature type="domain" description="C2H2-type" evidence="14">
    <location>
        <begin position="306"/>
        <end position="333"/>
    </location>
</feature>
<feature type="domain" description="C2H2-type" evidence="14">
    <location>
        <begin position="445"/>
        <end position="472"/>
    </location>
</feature>
<evidence type="ECO:0000313" key="17">
    <source>
        <dbReference type="RefSeq" id="XP_017023245.1"/>
    </source>
</evidence>